<dbReference type="OrthoDB" id="3998251at2759"/>
<accession>A0A1A0HK23</accession>
<proteinExistence type="predicted"/>
<name>A0A1A0HK23_9ASCO</name>
<dbReference type="Proteomes" id="UP000092555">
    <property type="component" value="Unassembled WGS sequence"/>
</dbReference>
<keyword evidence="2" id="KW-0325">Glycoprotein</keyword>
<gene>
    <name evidence="4" type="ORF">METBIDRAFT_30772</name>
</gene>
<dbReference type="InterPro" id="IPR025928">
    <property type="entry name" value="Flocculin_t3_rpt"/>
</dbReference>
<dbReference type="AlphaFoldDB" id="A0A1A0HK23"/>
<evidence type="ECO:0000256" key="3">
    <source>
        <dbReference type="SAM" id="SignalP"/>
    </source>
</evidence>
<evidence type="ECO:0000313" key="4">
    <source>
        <dbReference type="EMBL" id="OBA24529.1"/>
    </source>
</evidence>
<keyword evidence="1 3" id="KW-0732">Signal</keyword>
<organism evidence="4 5">
    <name type="scientific">Metschnikowia bicuspidata var. bicuspidata NRRL YB-4993</name>
    <dbReference type="NCBI Taxonomy" id="869754"/>
    <lineage>
        <taxon>Eukaryota</taxon>
        <taxon>Fungi</taxon>
        <taxon>Dikarya</taxon>
        <taxon>Ascomycota</taxon>
        <taxon>Saccharomycotina</taxon>
        <taxon>Pichiomycetes</taxon>
        <taxon>Metschnikowiaceae</taxon>
        <taxon>Metschnikowia</taxon>
    </lineage>
</organism>
<dbReference type="GeneID" id="30028678"/>
<evidence type="ECO:0000256" key="2">
    <source>
        <dbReference type="ARBA" id="ARBA00023180"/>
    </source>
</evidence>
<dbReference type="STRING" id="869754.A0A1A0HK23"/>
<evidence type="ECO:0000256" key="1">
    <source>
        <dbReference type="ARBA" id="ARBA00022729"/>
    </source>
</evidence>
<feature type="signal peptide" evidence="3">
    <location>
        <begin position="1"/>
        <end position="16"/>
    </location>
</feature>
<evidence type="ECO:0000313" key="5">
    <source>
        <dbReference type="Proteomes" id="UP000092555"/>
    </source>
</evidence>
<reference evidence="4 5" key="1">
    <citation type="submission" date="2016-05" db="EMBL/GenBank/DDBJ databases">
        <title>Comparative genomics of biotechnologically important yeasts.</title>
        <authorList>
            <consortium name="DOE Joint Genome Institute"/>
            <person name="Riley R."/>
            <person name="Haridas S."/>
            <person name="Wolfe K.H."/>
            <person name="Lopes M.R."/>
            <person name="Hittinger C.T."/>
            <person name="Goker M."/>
            <person name="Salamov A."/>
            <person name="Wisecaver J."/>
            <person name="Long T.M."/>
            <person name="Aerts A.L."/>
            <person name="Barry K."/>
            <person name="Choi C."/>
            <person name="Clum A."/>
            <person name="Coughlan A.Y."/>
            <person name="Deshpande S."/>
            <person name="Douglass A.P."/>
            <person name="Hanson S.J."/>
            <person name="Klenk H.-P."/>
            <person name="LaButti K."/>
            <person name="Lapidus A."/>
            <person name="Lindquist E."/>
            <person name="Lipzen A."/>
            <person name="Meier-kolthoff J.P."/>
            <person name="Ohm R.A."/>
            <person name="Otillar R.P."/>
            <person name="Pangilinan J."/>
            <person name="Peng Y."/>
            <person name="Rokas A."/>
            <person name="Rosa C.A."/>
            <person name="Scheuner C."/>
            <person name="Sibirny A.A."/>
            <person name="Slot J.C."/>
            <person name="Stielow J.B."/>
            <person name="Sun H."/>
            <person name="Kurtzman C.P."/>
            <person name="Blackwell M."/>
            <person name="Grigoriev I.V."/>
            <person name="Jeffries T.W."/>
        </authorList>
    </citation>
    <scope>NUCLEOTIDE SEQUENCE [LARGE SCALE GENOMIC DNA]</scope>
    <source>
        <strain evidence="4 5">NRRL YB-4993</strain>
    </source>
</reference>
<comment type="caution">
    <text evidence="4">The sequence shown here is derived from an EMBL/GenBank/DDBJ whole genome shotgun (WGS) entry which is preliminary data.</text>
</comment>
<feature type="chain" id="PRO_5008291860" evidence="3">
    <location>
        <begin position="17"/>
        <end position="175"/>
    </location>
</feature>
<dbReference type="EMBL" id="LXTC01000001">
    <property type="protein sequence ID" value="OBA24529.1"/>
    <property type="molecule type" value="Genomic_DNA"/>
</dbReference>
<keyword evidence="5" id="KW-1185">Reference proteome</keyword>
<dbReference type="RefSeq" id="XP_018715010.1">
    <property type="nucleotide sequence ID" value="XM_018855702.1"/>
</dbReference>
<protein>
    <submittedName>
        <fullName evidence="4">Uncharacterized protein</fullName>
    </submittedName>
</protein>
<sequence length="175" mass="17744">MKFAAASFALVSSALAASSSAVSYEYETVTNFHTDDITITSCADNNCVTTVQSVTSTVVTATVDGVTTTYTTVLPESTTSASVTPLISSKPTSVAAESDVPSLSEDITYVDITTTPVVTASTGIESTVYQQSTFTSVYNSSASATASASVIWANDAPRNVLAGVAGVAGIAALLL</sequence>
<dbReference type="Pfam" id="PF13928">
    <property type="entry name" value="Flocculin_t3"/>
    <property type="match status" value="1"/>
</dbReference>